<feature type="region of interest" description="Disordered" evidence="1">
    <location>
        <begin position="91"/>
        <end position="118"/>
    </location>
</feature>
<dbReference type="PANTHER" id="PTHR33498:SF1">
    <property type="entry name" value="TRANSPOSASE FOR INSERTION SEQUENCE ELEMENT IS1557"/>
    <property type="match status" value="1"/>
</dbReference>
<evidence type="ECO:0000259" key="2">
    <source>
        <dbReference type="Pfam" id="PF01610"/>
    </source>
</evidence>
<evidence type="ECO:0000256" key="1">
    <source>
        <dbReference type="SAM" id="MobiDB-lite"/>
    </source>
</evidence>
<evidence type="ECO:0000313" key="3">
    <source>
        <dbReference type="EMBL" id="SMY10800.1"/>
    </source>
</evidence>
<protein>
    <submittedName>
        <fullName evidence="3">Transposase</fullName>
    </submittedName>
</protein>
<feature type="domain" description="Transposase IS204/IS1001/IS1096/IS1165 DDE" evidence="2">
    <location>
        <begin position="2"/>
        <end position="243"/>
    </location>
</feature>
<evidence type="ECO:0000313" key="4">
    <source>
        <dbReference type="Proteomes" id="UP000234462"/>
    </source>
</evidence>
<feature type="compositionally biased region" description="Basic and acidic residues" evidence="1">
    <location>
        <begin position="91"/>
        <end position="117"/>
    </location>
</feature>
<organism evidence="3 4">
    <name type="scientific">Brevibacterium jeotgali</name>
    <dbReference type="NCBI Taxonomy" id="1262550"/>
    <lineage>
        <taxon>Bacteria</taxon>
        <taxon>Bacillati</taxon>
        <taxon>Actinomycetota</taxon>
        <taxon>Actinomycetes</taxon>
        <taxon>Micrococcales</taxon>
        <taxon>Brevibacteriaceae</taxon>
        <taxon>Brevibacterium</taxon>
    </lineage>
</organism>
<proteinExistence type="predicted"/>
<dbReference type="AlphaFoldDB" id="A0A2H1L200"/>
<name>A0A2H1L200_9MICO</name>
<dbReference type="InterPro" id="IPR002560">
    <property type="entry name" value="Transposase_DDE"/>
</dbReference>
<gene>
    <name evidence="3" type="ORF">BJEO58_00375</name>
</gene>
<dbReference type="Proteomes" id="UP000234462">
    <property type="component" value="Unassembled WGS sequence"/>
</dbReference>
<sequence length="260" mass="29206">MVVVDHDARRLVWTAPGRNSATVREFFDFLGPERCGQITHVSADGADFIDTIVAQKCPGAVRVSDPFHIVKWATEALDEVRRATWNDARALARNEPKRGRGRPRADAPPRPGSERAKGLKGARYSLWKNPENLTENQQVKLAWIADTDPRLYRAYLLKEGLRTVFQLPLDAAAEALERWISWARRCRIPAFVKLQRSIVKHRARILAAIEHNLSNGLIDSTNTKIRLITRMAFGFKSPEALIALALLTLGGHQPALPGRR</sequence>
<dbReference type="InterPro" id="IPR047951">
    <property type="entry name" value="Transpos_ISL3"/>
</dbReference>
<dbReference type="PANTHER" id="PTHR33498">
    <property type="entry name" value="TRANSPOSASE FOR INSERTION SEQUENCE ELEMENT IS1557"/>
    <property type="match status" value="1"/>
</dbReference>
<reference evidence="4" key="1">
    <citation type="submission" date="2017-03" db="EMBL/GenBank/DDBJ databases">
        <authorList>
            <person name="Monnet C."/>
        </authorList>
    </citation>
    <scope>NUCLEOTIDE SEQUENCE [LARGE SCALE GENOMIC DNA]</scope>
    <source>
        <strain evidence="4">SJ5-8</strain>
    </source>
</reference>
<accession>A0A2H1L200</accession>
<keyword evidence="4" id="KW-1185">Reference proteome</keyword>
<dbReference type="EMBL" id="FXZM01000002">
    <property type="protein sequence ID" value="SMY10800.1"/>
    <property type="molecule type" value="Genomic_DNA"/>
</dbReference>
<dbReference type="Pfam" id="PF01610">
    <property type="entry name" value="DDE_Tnp_ISL3"/>
    <property type="match status" value="1"/>
</dbReference>